<organism evidence="4 5">
    <name type="scientific">Edaphochlamys debaryana</name>
    <dbReference type="NCBI Taxonomy" id="47281"/>
    <lineage>
        <taxon>Eukaryota</taxon>
        <taxon>Viridiplantae</taxon>
        <taxon>Chlorophyta</taxon>
        <taxon>core chlorophytes</taxon>
        <taxon>Chlorophyceae</taxon>
        <taxon>CS clade</taxon>
        <taxon>Chlamydomonadales</taxon>
        <taxon>Chlamydomonadales incertae sedis</taxon>
        <taxon>Edaphochlamys</taxon>
    </lineage>
</organism>
<evidence type="ECO:0000313" key="5">
    <source>
        <dbReference type="Proteomes" id="UP000612055"/>
    </source>
</evidence>
<evidence type="ECO:0000256" key="1">
    <source>
        <dbReference type="ARBA" id="ARBA00022801"/>
    </source>
</evidence>
<dbReference type="EMBL" id="JAEHOE010000013">
    <property type="protein sequence ID" value="KAG2497705.1"/>
    <property type="molecule type" value="Genomic_DNA"/>
</dbReference>
<dbReference type="GO" id="GO:0005737">
    <property type="term" value="C:cytoplasm"/>
    <property type="evidence" value="ECO:0007669"/>
    <property type="project" value="TreeGrafter"/>
</dbReference>
<reference evidence="4" key="1">
    <citation type="journal article" date="2020" name="bioRxiv">
        <title>Comparative genomics of Chlamydomonas.</title>
        <authorList>
            <person name="Craig R.J."/>
            <person name="Hasan A.R."/>
            <person name="Ness R.W."/>
            <person name="Keightley P.D."/>
        </authorList>
    </citation>
    <scope>NUCLEOTIDE SEQUENCE</scope>
    <source>
        <strain evidence="4">CCAP 11/70</strain>
    </source>
</reference>
<dbReference type="AlphaFoldDB" id="A0A835YFA1"/>
<feature type="domain" description="Serine hydrolase" evidence="3">
    <location>
        <begin position="38"/>
        <end position="244"/>
    </location>
</feature>
<feature type="compositionally biased region" description="Low complexity" evidence="2">
    <location>
        <begin position="315"/>
        <end position="324"/>
    </location>
</feature>
<dbReference type="InterPro" id="IPR050593">
    <property type="entry name" value="LovG"/>
</dbReference>
<feature type="region of interest" description="Disordered" evidence="2">
    <location>
        <begin position="293"/>
        <end position="336"/>
    </location>
</feature>
<dbReference type="Proteomes" id="UP000612055">
    <property type="component" value="Unassembled WGS sequence"/>
</dbReference>
<sequence>MLVLEGQASRAWSGVVLSLHASSPLRPHPPVAPPAPPKLKLLCLHGYLQNAEVFRSRIGSLRKGLKSRVEFVFVDGPFEAQGLPGDEEEVGGGAGGRSWWQWTDSGPAGRPSKAASYTGWDVARTALVAALREHQPDGLLGFSQGATAAALLLADVAGEGGDSGGREAAARLKCAILVAPFLPRDPTVAARVEAGGRAVTTPLLFVGGTADALVPPERTAALSACFPPSLISTFTHGGAHLVPTCSGDFKAALVAFLDAAASASGAPPAPIHRVASSTSASLSASQSAASLASADEAQAQTQAQGQAQGAGQGETQGQAGRQEQGQGGGQAQAVEAATAELERVQVAA</sequence>
<keyword evidence="5" id="KW-1185">Reference proteome</keyword>
<evidence type="ECO:0000256" key="2">
    <source>
        <dbReference type="SAM" id="MobiDB-lite"/>
    </source>
</evidence>
<dbReference type="GO" id="GO:0016787">
    <property type="term" value="F:hydrolase activity"/>
    <property type="evidence" value="ECO:0007669"/>
    <property type="project" value="UniProtKB-KW"/>
</dbReference>
<dbReference type="InterPro" id="IPR005645">
    <property type="entry name" value="FSH-like_dom"/>
</dbReference>
<dbReference type="SUPFAM" id="SSF53474">
    <property type="entry name" value="alpha/beta-Hydrolases"/>
    <property type="match status" value="1"/>
</dbReference>
<dbReference type="OrthoDB" id="414698at2759"/>
<gene>
    <name evidence="4" type="ORF">HYH03_004442</name>
</gene>
<dbReference type="Pfam" id="PF03959">
    <property type="entry name" value="FSH1"/>
    <property type="match status" value="1"/>
</dbReference>
<protein>
    <recommendedName>
        <fullName evidence="3">Serine hydrolase domain-containing protein</fullName>
    </recommendedName>
</protein>
<proteinExistence type="predicted"/>
<dbReference type="InterPro" id="IPR029058">
    <property type="entry name" value="AB_hydrolase_fold"/>
</dbReference>
<keyword evidence="1" id="KW-0378">Hydrolase</keyword>
<dbReference type="Gene3D" id="3.40.50.1820">
    <property type="entry name" value="alpha/beta hydrolase"/>
    <property type="match status" value="1"/>
</dbReference>
<evidence type="ECO:0000259" key="3">
    <source>
        <dbReference type="Pfam" id="PF03959"/>
    </source>
</evidence>
<name>A0A835YFA1_9CHLO</name>
<dbReference type="PANTHER" id="PTHR48070:SF6">
    <property type="entry name" value="ESTERASE OVCA2"/>
    <property type="match status" value="1"/>
</dbReference>
<dbReference type="GO" id="GO:0005634">
    <property type="term" value="C:nucleus"/>
    <property type="evidence" value="ECO:0007669"/>
    <property type="project" value="TreeGrafter"/>
</dbReference>
<accession>A0A835YFA1</accession>
<dbReference type="PANTHER" id="PTHR48070">
    <property type="entry name" value="ESTERASE OVCA2"/>
    <property type="match status" value="1"/>
</dbReference>
<comment type="caution">
    <text evidence="4">The sequence shown here is derived from an EMBL/GenBank/DDBJ whole genome shotgun (WGS) entry which is preliminary data.</text>
</comment>
<feature type="compositionally biased region" description="Low complexity" evidence="2">
    <location>
        <begin position="293"/>
        <end position="307"/>
    </location>
</feature>
<evidence type="ECO:0000313" key="4">
    <source>
        <dbReference type="EMBL" id="KAG2497705.1"/>
    </source>
</evidence>